<dbReference type="OrthoDB" id="3296095at2"/>
<evidence type="ECO:0000313" key="2">
    <source>
        <dbReference type="EMBL" id="EWS80634.1"/>
    </source>
</evidence>
<dbReference type="EMBL" id="JDYK01000014">
    <property type="protein sequence ID" value="EWS80634.1"/>
    <property type="molecule type" value="Genomic_DNA"/>
</dbReference>
<evidence type="ECO:0000313" key="3">
    <source>
        <dbReference type="Proteomes" id="UP000023067"/>
    </source>
</evidence>
<proteinExistence type="predicted"/>
<dbReference type="InterPro" id="IPR037523">
    <property type="entry name" value="VOC_core"/>
</dbReference>
<dbReference type="eggNOG" id="COG0346">
    <property type="taxonomic scope" value="Bacteria"/>
</dbReference>
<dbReference type="InterPro" id="IPR029068">
    <property type="entry name" value="Glyas_Bleomycin-R_OHBP_Dase"/>
</dbReference>
<dbReference type="SUPFAM" id="SSF54593">
    <property type="entry name" value="Glyoxalase/Bleomycin resistance protein/Dihydroxybiphenyl dioxygenase"/>
    <property type="match status" value="2"/>
</dbReference>
<protein>
    <recommendedName>
        <fullName evidence="1">VOC domain-containing protein</fullName>
    </recommendedName>
</protein>
<dbReference type="STRING" id="396014.BF93_03150"/>
<keyword evidence="3" id="KW-1185">Reference proteome</keyword>
<dbReference type="HOGENOM" id="CLU_1085076_0_0_11"/>
<name>Z9JR31_9MICO</name>
<organism evidence="2 3">
    <name type="scientific">Brachybacterium phenoliresistens</name>
    <dbReference type="NCBI Taxonomy" id="396014"/>
    <lineage>
        <taxon>Bacteria</taxon>
        <taxon>Bacillati</taxon>
        <taxon>Actinomycetota</taxon>
        <taxon>Actinomycetes</taxon>
        <taxon>Micrococcales</taxon>
        <taxon>Dermabacteraceae</taxon>
        <taxon>Brachybacterium</taxon>
    </lineage>
</organism>
<dbReference type="PATRIC" id="fig|396014.3.peg.2659"/>
<dbReference type="AlphaFoldDB" id="Z9JR31"/>
<sequence length="261" mass="27079">MSRTPDPSLAVLPLRFSSRPAAVIAFLRTLGLAPSLTAGDDSFGDLHAGAGRVLVHGAASTATGAAHGDTDLCLVVPDALAAAKQLEAEGLEVAVWDESYGKQGVITGPVGEAIGLNEDQEDPYGYQEHDPAGADPRLSVVAVLTSEDFARDAAFFARLGFVPQGPADDGWQALRGPGRSGIIGLHAPGPDSRRTRPGDGTFGPSLQVRLGFQTSEDLTQLAARLRSAGYDAQVRDPHGARAVHLTDPDGSHVEIHAAVQG</sequence>
<dbReference type="PROSITE" id="PS51819">
    <property type="entry name" value="VOC"/>
    <property type="match status" value="1"/>
</dbReference>
<dbReference type="Proteomes" id="UP000023067">
    <property type="component" value="Unassembled WGS sequence"/>
</dbReference>
<evidence type="ECO:0000259" key="1">
    <source>
        <dbReference type="PROSITE" id="PS51819"/>
    </source>
</evidence>
<accession>Z9JR31</accession>
<comment type="caution">
    <text evidence="2">The sequence shown here is derived from an EMBL/GenBank/DDBJ whole genome shotgun (WGS) entry which is preliminary data.</text>
</comment>
<feature type="domain" description="VOC" evidence="1">
    <location>
        <begin position="137"/>
        <end position="258"/>
    </location>
</feature>
<reference evidence="2 3" key="1">
    <citation type="submission" date="2014-02" db="EMBL/GenBank/DDBJ databases">
        <title>Genome sequence of Brachybacterium phenoliresistens strain W13A50.</title>
        <authorList>
            <person name="Wang X."/>
        </authorList>
    </citation>
    <scope>NUCLEOTIDE SEQUENCE [LARGE SCALE GENOMIC DNA]</scope>
    <source>
        <strain evidence="2 3">W13A50</strain>
    </source>
</reference>
<dbReference type="Gene3D" id="3.10.180.10">
    <property type="entry name" value="2,3-Dihydroxybiphenyl 1,2-Dioxygenase, domain 1"/>
    <property type="match status" value="2"/>
</dbReference>
<dbReference type="RefSeq" id="WP_038373271.1">
    <property type="nucleotide sequence ID" value="NZ_KK069998.1"/>
</dbReference>
<gene>
    <name evidence="2" type="ORF">BF93_03150</name>
</gene>